<keyword evidence="4 9" id="KW-0812">Transmembrane</keyword>
<dbReference type="InterPro" id="IPR011712">
    <property type="entry name" value="Sig_transdc_His_kin_sub3_dim/P"/>
</dbReference>
<dbReference type="GO" id="GO:0000155">
    <property type="term" value="F:phosphorelay sensor kinase activity"/>
    <property type="evidence" value="ECO:0007669"/>
    <property type="project" value="InterPro"/>
</dbReference>
<dbReference type="SMART" id="SM01049">
    <property type="entry name" value="Cache_2"/>
    <property type="match status" value="1"/>
</dbReference>
<dbReference type="Gene3D" id="3.30.565.10">
    <property type="entry name" value="Histidine kinase-like ATPase, C-terminal domain"/>
    <property type="match status" value="1"/>
</dbReference>
<dbReference type="CDD" id="cd16917">
    <property type="entry name" value="HATPase_UhpB-NarQ-NarX-like"/>
    <property type="match status" value="1"/>
</dbReference>
<evidence type="ECO:0000313" key="11">
    <source>
        <dbReference type="EMBL" id="SAL33730.1"/>
    </source>
</evidence>
<evidence type="ECO:0000313" key="12">
    <source>
        <dbReference type="Proteomes" id="UP000054893"/>
    </source>
</evidence>
<feature type="domain" description="Histidine kinase" evidence="10">
    <location>
        <begin position="257"/>
        <end position="461"/>
    </location>
</feature>
<protein>
    <submittedName>
        <fullName evidence="11">Periplasmic sensor signal transduction histidine kinase</fullName>
    </submittedName>
</protein>
<dbReference type="InterPro" id="IPR005467">
    <property type="entry name" value="His_kinase_dom"/>
</dbReference>
<keyword evidence="3" id="KW-0808">Transferase</keyword>
<feature type="transmembrane region" description="Helical" evidence="9">
    <location>
        <begin position="207"/>
        <end position="231"/>
    </location>
</feature>
<dbReference type="InterPro" id="IPR017171">
    <property type="entry name" value="Sig_transdc_His_kinase_MctS"/>
</dbReference>
<keyword evidence="2" id="KW-1003">Cell membrane</keyword>
<dbReference type="AlphaFoldDB" id="A0A158GQM8"/>
<reference evidence="11 12" key="1">
    <citation type="submission" date="2016-01" db="EMBL/GenBank/DDBJ databases">
        <authorList>
            <person name="Oliw E.H."/>
        </authorList>
    </citation>
    <scope>NUCLEOTIDE SEQUENCE [LARGE SCALE GENOMIC DNA]</scope>
    <source>
        <strain evidence="11">LMG 22029</strain>
    </source>
</reference>
<dbReference type="GO" id="GO:0005886">
    <property type="term" value="C:plasma membrane"/>
    <property type="evidence" value="ECO:0007669"/>
    <property type="project" value="UniProtKB-SubCell"/>
</dbReference>
<dbReference type="EMBL" id="FCOC02000009">
    <property type="protein sequence ID" value="SAL33730.1"/>
    <property type="molecule type" value="Genomic_DNA"/>
</dbReference>
<dbReference type="PANTHER" id="PTHR24421">
    <property type="entry name" value="NITRATE/NITRITE SENSOR PROTEIN NARX-RELATED"/>
    <property type="match status" value="1"/>
</dbReference>
<dbReference type="InterPro" id="IPR036890">
    <property type="entry name" value="HATPase_C_sf"/>
</dbReference>
<evidence type="ECO:0000256" key="4">
    <source>
        <dbReference type="ARBA" id="ARBA00022692"/>
    </source>
</evidence>
<dbReference type="Pfam" id="PF17200">
    <property type="entry name" value="sCache_2"/>
    <property type="match status" value="1"/>
</dbReference>
<comment type="subcellular location">
    <subcellularLocation>
        <location evidence="1">Cell membrane</location>
        <topology evidence="1">Multi-pass membrane protein</topology>
    </subcellularLocation>
</comment>
<gene>
    <name evidence="11" type="ORF">AWB64_03219</name>
</gene>
<name>A0A158GQM8_CABSO</name>
<evidence type="ECO:0000256" key="1">
    <source>
        <dbReference type="ARBA" id="ARBA00004651"/>
    </source>
</evidence>
<organism evidence="11 12">
    <name type="scientific">Caballeronia sordidicola</name>
    <name type="common">Burkholderia sordidicola</name>
    <dbReference type="NCBI Taxonomy" id="196367"/>
    <lineage>
        <taxon>Bacteria</taxon>
        <taxon>Pseudomonadati</taxon>
        <taxon>Pseudomonadota</taxon>
        <taxon>Betaproteobacteria</taxon>
        <taxon>Burkholderiales</taxon>
        <taxon>Burkholderiaceae</taxon>
        <taxon>Caballeronia</taxon>
    </lineage>
</organism>
<dbReference type="Gene3D" id="1.20.5.1930">
    <property type="match status" value="1"/>
</dbReference>
<dbReference type="RefSeq" id="WP_060856382.1">
    <property type="nucleotide sequence ID" value="NZ_FCOC02000009.1"/>
</dbReference>
<dbReference type="PROSITE" id="PS50109">
    <property type="entry name" value="HIS_KIN"/>
    <property type="match status" value="1"/>
</dbReference>
<dbReference type="PIRSF" id="PIRSF037314">
    <property type="entry name" value="STHK_MctS"/>
    <property type="match status" value="1"/>
</dbReference>
<dbReference type="SUPFAM" id="SSF55874">
    <property type="entry name" value="ATPase domain of HSP90 chaperone/DNA topoisomerase II/histidine kinase"/>
    <property type="match status" value="1"/>
</dbReference>
<keyword evidence="7" id="KW-0902">Two-component regulatory system</keyword>
<dbReference type="Pfam" id="PF02518">
    <property type="entry name" value="HATPase_c"/>
    <property type="match status" value="1"/>
</dbReference>
<keyword evidence="8 9" id="KW-0472">Membrane</keyword>
<evidence type="ECO:0000256" key="9">
    <source>
        <dbReference type="SAM" id="Phobius"/>
    </source>
</evidence>
<evidence type="ECO:0000256" key="7">
    <source>
        <dbReference type="ARBA" id="ARBA00023012"/>
    </source>
</evidence>
<dbReference type="Gene3D" id="3.30.450.20">
    <property type="entry name" value="PAS domain"/>
    <property type="match status" value="1"/>
</dbReference>
<dbReference type="SMART" id="SM00387">
    <property type="entry name" value="HATPase_c"/>
    <property type="match status" value="1"/>
</dbReference>
<dbReference type="InterPro" id="IPR033480">
    <property type="entry name" value="sCache_2"/>
</dbReference>
<keyword evidence="6 9" id="KW-1133">Transmembrane helix</keyword>
<evidence type="ECO:0000259" key="10">
    <source>
        <dbReference type="PROSITE" id="PS50109"/>
    </source>
</evidence>
<sequence length="471" mass="51052">MRLSLHGMKRKWLILALLPFIGAMATIAIAVAFQARALSNSEQREIAAAYRSSKEVELKNYVALAESAVAPLYNSGRDDEATRAQALAILSKLEFGSDGYFFVYDLQGNLLMHPRLAQLVGTNLWSMHDPHGALTIQSLLAKARSGGGLVEYLWERPSTHKMESKLGYVVTFDRWGWMVGTGIYLDDVNMALSQTGRQASSNIRHTLFLIGLIGALGMGFIGACGIAMNVTDHRSSDAQLKLMARQVVQSQEAERGRLSRELHDGISQMLVSIKLLLESALALRPADAGRDDPSGPPIQNALAQTNRTLAEIRQISHDLRPAMLDDFGLGAALRQLALEFNEMGKTPHTNITVNATQNDAHPLPDAVNTALFRVAQEALTNIQRHANAANARVTLTCTPGQVILTIVDDGIGFGSGAVQSDPRQGIGLRNMRERVESLSGTFMIESRPGWTGVTAAIPVELTSIALSHAST</sequence>
<evidence type="ECO:0000256" key="2">
    <source>
        <dbReference type="ARBA" id="ARBA00022475"/>
    </source>
</evidence>
<evidence type="ECO:0000256" key="8">
    <source>
        <dbReference type="ARBA" id="ARBA00023136"/>
    </source>
</evidence>
<evidence type="ECO:0000256" key="3">
    <source>
        <dbReference type="ARBA" id="ARBA00022679"/>
    </source>
</evidence>
<evidence type="ECO:0000256" key="5">
    <source>
        <dbReference type="ARBA" id="ARBA00022777"/>
    </source>
</evidence>
<evidence type="ECO:0000256" key="6">
    <source>
        <dbReference type="ARBA" id="ARBA00022989"/>
    </source>
</evidence>
<dbReference type="InterPro" id="IPR003594">
    <property type="entry name" value="HATPase_dom"/>
</dbReference>
<proteinExistence type="predicted"/>
<dbReference type="Proteomes" id="UP000054893">
    <property type="component" value="Unassembled WGS sequence"/>
</dbReference>
<keyword evidence="5 11" id="KW-0418">Kinase</keyword>
<accession>A0A158GQM8</accession>
<dbReference type="GO" id="GO:0046983">
    <property type="term" value="F:protein dimerization activity"/>
    <property type="evidence" value="ECO:0007669"/>
    <property type="project" value="InterPro"/>
</dbReference>
<dbReference type="InterPro" id="IPR050482">
    <property type="entry name" value="Sensor_HK_TwoCompSys"/>
</dbReference>
<dbReference type="Pfam" id="PF07730">
    <property type="entry name" value="HisKA_3"/>
    <property type="match status" value="1"/>
</dbReference>